<dbReference type="SMART" id="SM00333">
    <property type="entry name" value="TUDOR"/>
    <property type="match status" value="2"/>
</dbReference>
<dbReference type="SUPFAM" id="SSF63748">
    <property type="entry name" value="Tudor/PWWP/MBT"/>
    <property type="match status" value="2"/>
</dbReference>
<evidence type="ECO:0000313" key="4">
    <source>
        <dbReference type="Proteomes" id="UP000230750"/>
    </source>
</evidence>
<accession>A0A2G8JRT8</accession>
<feature type="domain" description="Tudor" evidence="2">
    <location>
        <begin position="466"/>
        <end position="524"/>
    </location>
</feature>
<proteinExistence type="predicted"/>
<dbReference type="AlphaFoldDB" id="A0A2G8JRT8"/>
<dbReference type="InterPro" id="IPR050621">
    <property type="entry name" value="Tudor_domain_containing"/>
</dbReference>
<dbReference type="PANTHER" id="PTHR22948">
    <property type="entry name" value="TUDOR DOMAIN CONTAINING PROTEIN"/>
    <property type="match status" value="1"/>
</dbReference>
<feature type="compositionally biased region" description="Polar residues" evidence="1">
    <location>
        <begin position="357"/>
        <end position="367"/>
    </location>
</feature>
<dbReference type="EMBL" id="MRZV01001353">
    <property type="protein sequence ID" value="PIK38487.1"/>
    <property type="molecule type" value="Genomic_DNA"/>
</dbReference>
<reference evidence="3 4" key="1">
    <citation type="journal article" date="2017" name="PLoS Biol.">
        <title>The sea cucumber genome provides insights into morphological evolution and visceral regeneration.</title>
        <authorList>
            <person name="Zhang X."/>
            <person name="Sun L."/>
            <person name="Yuan J."/>
            <person name="Sun Y."/>
            <person name="Gao Y."/>
            <person name="Zhang L."/>
            <person name="Li S."/>
            <person name="Dai H."/>
            <person name="Hamel J.F."/>
            <person name="Liu C."/>
            <person name="Yu Y."/>
            <person name="Liu S."/>
            <person name="Lin W."/>
            <person name="Guo K."/>
            <person name="Jin S."/>
            <person name="Xu P."/>
            <person name="Storey K.B."/>
            <person name="Huan P."/>
            <person name="Zhang T."/>
            <person name="Zhou Y."/>
            <person name="Zhang J."/>
            <person name="Lin C."/>
            <person name="Li X."/>
            <person name="Xing L."/>
            <person name="Huo D."/>
            <person name="Sun M."/>
            <person name="Wang L."/>
            <person name="Mercier A."/>
            <person name="Li F."/>
            <person name="Yang H."/>
            <person name="Xiang J."/>
        </authorList>
    </citation>
    <scope>NUCLEOTIDE SEQUENCE [LARGE SCALE GENOMIC DNA]</scope>
    <source>
        <strain evidence="3">Shaxun</strain>
        <tissue evidence="3">Muscle</tissue>
    </source>
</reference>
<protein>
    <submittedName>
        <fullName evidence="3">Putative tudor domain-containing protein 1 isoform X1</fullName>
    </submittedName>
</protein>
<comment type="caution">
    <text evidence="3">The sequence shown here is derived from an EMBL/GenBank/DDBJ whole genome shotgun (WGS) entry which is preliminary data.</text>
</comment>
<dbReference type="FunFam" id="2.30.30.140:FF:000018">
    <property type="entry name" value="Serine/threonine-protein kinase 31"/>
    <property type="match status" value="2"/>
</dbReference>
<dbReference type="Gene3D" id="2.30.30.140">
    <property type="match status" value="2"/>
</dbReference>
<feature type="region of interest" description="Disordered" evidence="1">
    <location>
        <begin position="1"/>
        <end position="92"/>
    </location>
</feature>
<dbReference type="STRING" id="307972.A0A2G8JRT8"/>
<sequence length="583" mass="65231">MPPPSHSQLRRPDIAQIAKHSPPRARTVHNMNKLNGAPPNAQLHVDTRGGAQGIPEGHRAQQFPPPPSGVASSHATHHPPTPSPTFSSHSSAGGLNLSLAKSRIPLLSPRCGDQIEAVISHVVSPSLFWIQDKRSCVSDLVQQLNNFYSQANIPIPIPERGLVCCARWSLDGGWYRAQIVDVQYPMQTNPNSSQQDIVVHVFFIDYGNSEALTTRNIRCLHKKFYEVPPLALRCALAQITPPQKTGQWTNECNMFFNALCIDKCLRADVVELKLQPNGVTFVRLSFCQESKLEEGVTREEMVDVAELLVDKGLAKFIDNRVVPHSPIDVLPATVVKPEAQTPPSTSEPTSERPTGPASSTSQCSGQTVDRRPTDEVKDTTDCYCINNVVDLLPEESVVCILVTAVISPIHFWVQFVFGPTPLQQLQIHCSKSLDRPWEEGETLESLNESINNNCSKGSTKSHDMTILALGEIVLAKYSKDKKWYRSRVIFVDEDKIEVFHVDYGTSDWVTRKDVRPALPQFLHLPFQAVQCRLDGLEESQECKEQRENSRNYFEDVGDGYPLVAYVVERDIDNLLYLKLYNNR</sequence>
<gene>
    <name evidence="3" type="ORF">BSL78_24684</name>
</gene>
<feature type="compositionally biased region" description="Low complexity" evidence="1">
    <location>
        <begin position="337"/>
        <end position="356"/>
    </location>
</feature>
<evidence type="ECO:0000256" key="1">
    <source>
        <dbReference type="SAM" id="MobiDB-lite"/>
    </source>
</evidence>
<dbReference type="PANTHER" id="PTHR22948:SF76">
    <property type="entry name" value="FI20010P1-RELATED"/>
    <property type="match status" value="1"/>
</dbReference>
<dbReference type="Pfam" id="PF00567">
    <property type="entry name" value="TUDOR"/>
    <property type="match status" value="2"/>
</dbReference>
<evidence type="ECO:0000259" key="2">
    <source>
        <dbReference type="PROSITE" id="PS50304"/>
    </source>
</evidence>
<feature type="region of interest" description="Disordered" evidence="1">
    <location>
        <begin position="333"/>
        <end position="373"/>
    </location>
</feature>
<feature type="domain" description="Tudor" evidence="2">
    <location>
        <begin position="157"/>
        <end position="227"/>
    </location>
</feature>
<dbReference type="Proteomes" id="UP000230750">
    <property type="component" value="Unassembled WGS sequence"/>
</dbReference>
<dbReference type="InterPro" id="IPR002999">
    <property type="entry name" value="Tudor"/>
</dbReference>
<organism evidence="3 4">
    <name type="scientific">Stichopus japonicus</name>
    <name type="common">Sea cucumber</name>
    <dbReference type="NCBI Taxonomy" id="307972"/>
    <lineage>
        <taxon>Eukaryota</taxon>
        <taxon>Metazoa</taxon>
        <taxon>Echinodermata</taxon>
        <taxon>Eleutherozoa</taxon>
        <taxon>Echinozoa</taxon>
        <taxon>Holothuroidea</taxon>
        <taxon>Aspidochirotacea</taxon>
        <taxon>Aspidochirotida</taxon>
        <taxon>Stichopodidae</taxon>
        <taxon>Apostichopus</taxon>
    </lineage>
</organism>
<dbReference type="InterPro" id="IPR035437">
    <property type="entry name" value="SNase_OB-fold_sf"/>
</dbReference>
<dbReference type="OrthoDB" id="10069557at2759"/>
<dbReference type="PROSITE" id="PS50304">
    <property type="entry name" value="TUDOR"/>
    <property type="match status" value="2"/>
</dbReference>
<dbReference type="Gene3D" id="2.40.50.90">
    <property type="match status" value="2"/>
</dbReference>
<name>A0A2G8JRT8_STIJA</name>
<evidence type="ECO:0000313" key="3">
    <source>
        <dbReference type="EMBL" id="PIK38487.1"/>
    </source>
</evidence>
<keyword evidence="4" id="KW-1185">Reference proteome</keyword>